<dbReference type="OrthoDB" id="3265169at2759"/>
<dbReference type="Proteomes" id="UP000006352">
    <property type="component" value="Unassembled WGS sequence"/>
</dbReference>
<dbReference type="RefSeq" id="XP_012185118.1">
    <property type="nucleotide sequence ID" value="XM_012329728.1"/>
</dbReference>
<evidence type="ECO:0000259" key="2">
    <source>
        <dbReference type="Pfam" id="PF20415"/>
    </source>
</evidence>
<name>J4GW54_9APHY</name>
<dbReference type="STRING" id="599839.J4GW54"/>
<sequence>MHYPNTPSSSGSGSGSSHRSRVPQAPNAPYMNPRDLPPSPQTPSTVLSGRGLPPSTPYMHSVGLPTPPAQYVSHGLMTPPTTPVRPRGSGAATQMHALLSVQPPLYFDISRSPEEIQVYAPRSSRSLSESATQPGTTCVVINVIDVFAIQVRAQPGASVTVAEVLSHLAHGMARQAEQHEISCFPPAVQDHVIARCQISVHGRKSSFIKRVDLLGPRVIFAGLEVTNVAAGVVYCDVRLLARGSR</sequence>
<accession>J4GW54</accession>
<dbReference type="EMBL" id="HE797209">
    <property type="protein sequence ID" value="CCM05835.1"/>
    <property type="molecule type" value="Genomic_DNA"/>
</dbReference>
<dbReference type="AlphaFoldDB" id="J4GW54"/>
<keyword evidence="4" id="KW-1185">Reference proteome</keyword>
<evidence type="ECO:0000256" key="1">
    <source>
        <dbReference type="SAM" id="MobiDB-lite"/>
    </source>
</evidence>
<organism evidence="3 4">
    <name type="scientific">Fibroporia radiculosa</name>
    <dbReference type="NCBI Taxonomy" id="599839"/>
    <lineage>
        <taxon>Eukaryota</taxon>
        <taxon>Fungi</taxon>
        <taxon>Dikarya</taxon>
        <taxon>Basidiomycota</taxon>
        <taxon>Agaricomycotina</taxon>
        <taxon>Agaricomycetes</taxon>
        <taxon>Polyporales</taxon>
        <taxon>Fibroporiaceae</taxon>
        <taxon>Fibroporia</taxon>
    </lineage>
</organism>
<dbReference type="HOGENOM" id="CLU_1133610_0_0_1"/>
<feature type="compositionally biased region" description="Low complexity" evidence="1">
    <location>
        <begin position="8"/>
        <end position="17"/>
    </location>
</feature>
<feature type="domain" description="DUF6699" evidence="2">
    <location>
        <begin position="105"/>
        <end position="225"/>
    </location>
</feature>
<dbReference type="InParanoid" id="J4GW54"/>
<protein>
    <recommendedName>
        <fullName evidence="2">DUF6699 domain-containing protein</fullName>
    </recommendedName>
</protein>
<dbReference type="InterPro" id="IPR046522">
    <property type="entry name" value="DUF6699"/>
</dbReference>
<feature type="region of interest" description="Disordered" evidence="1">
    <location>
        <begin position="1"/>
        <end position="66"/>
    </location>
</feature>
<gene>
    <name evidence="3" type="ORF">FIBRA_08071</name>
</gene>
<dbReference type="GeneID" id="24100746"/>
<proteinExistence type="predicted"/>
<dbReference type="Pfam" id="PF20415">
    <property type="entry name" value="DUF6699"/>
    <property type="match status" value="1"/>
</dbReference>
<evidence type="ECO:0000313" key="3">
    <source>
        <dbReference type="EMBL" id="CCM05835.1"/>
    </source>
</evidence>
<reference evidence="3 4" key="1">
    <citation type="journal article" date="2012" name="Appl. Environ. Microbiol.">
        <title>Short-read sequencing for genomic analysis of the brown rot fungus Fibroporia radiculosa.</title>
        <authorList>
            <person name="Tang J.D."/>
            <person name="Perkins A.D."/>
            <person name="Sonstegard T.S."/>
            <person name="Schroeder S.G."/>
            <person name="Burgess S.C."/>
            <person name="Diehl S.V."/>
        </authorList>
    </citation>
    <scope>NUCLEOTIDE SEQUENCE [LARGE SCALE GENOMIC DNA]</scope>
    <source>
        <strain evidence="3 4">TFFH 294</strain>
    </source>
</reference>
<evidence type="ECO:0000313" key="4">
    <source>
        <dbReference type="Proteomes" id="UP000006352"/>
    </source>
</evidence>